<feature type="domain" description="G-protein coupled receptors family 1 profile" evidence="8">
    <location>
        <begin position="141"/>
        <end position="397"/>
    </location>
</feature>
<feature type="transmembrane region" description="Helical" evidence="7">
    <location>
        <begin position="377"/>
        <end position="400"/>
    </location>
</feature>
<feature type="transmembrane region" description="Helical" evidence="7">
    <location>
        <begin position="203"/>
        <end position="221"/>
    </location>
</feature>
<comment type="similarity">
    <text evidence="2 6">Belongs to the G-protein coupled receptor 1 family.</text>
</comment>
<reference evidence="9 10" key="1">
    <citation type="journal article" date="2023" name="Nucleic Acids Res.">
        <title>The hologenome of Daphnia magna reveals possible DNA methylation and microbiome-mediated evolution of the host genome.</title>
        <authorList>
            <person name="Chaturvedi A."/>
            <person name="Li X."/>
            <person name="Dhandapani V."/>
            <person name="Marshall H."/>
            <person name="Kissane S."/>
            <person name="Cuenca-Cambronero M."/>
            <person name="Asole G."/>
            <person name="Calvet F."/>
            <person name="Ruiz-Romero M."/>
            <person name="Marangio P."/>
            <person name="Guigo R."/>
            <person name="Rago D."/>
            <person name="Mirbahai L."/>
            <person name="Eastwood N."/>
            <person name="Colbourne J.K."/>
            <person name="Zhou J."/>
            <person name="Mallon E."/>
            <person name="Orsini L."/>
        </authorList>
    </citation>
    <scope>NUCLEOTIDE SEQUENCE [LARGE SCALE GENOMIC DNA]</scope>
    <source>
        <strain evidence="9">LRV0_1</strain>
    </source>
</reference>
<dbReference type="InterPro" id="IPR017452">
    <property type="entry name" value="GPCR_Rhodpsn_7TM"/>
</dbReference>
<feature type="transmembrane region" description="Helical" evidence="7">
    <location>
        <begin position="242"/>
        <end position="267"/>
    </location>
</feature>
<evidence type="ECO:0000256" key="1">
    <source>
        <dbReference type="ARBA" id="ARBA00004370"/>
    </source>
</evidence>
<accession>A0ABR0A4C6</accession>
<keyword evidence="6" id="KW-0297">G-protein coupled receptor</keyword>
<comment type="caution">
    <text evidence="9">The sequence shown here is derived from an EMBL/GenBank/DDBJ whole genome shotgun (WGS) entry which is preliminary data.</text>
</comment>
<sequence length="451" mass="50648">MEVGKYVLLMLQNRLNDHAPWNIRRLVILWIPLPSQLSVQRENFILGLHKLAYKGRTGAEGGIYRLFHRTNMEILALHFLELESNTKTTTAATKGLGSRRIHIETSDSNSPVPGVDSDAADAFAFIYGVVGPTIVTFGLIGNILILFVVGRSRMEGAIPVYLSALALSDMGALLSSIPLWIRLAQKVACSHWSAFYYGHLELFILNTFMAASIFNVVALTVERYTSVCLAGQFPKIHTPLRAKMAVAISFLLALIVSLPLCILKYVVVHNEEEKSTRDSIKCRYEYLENKIVTAHPLWTAYVWLGESLVRFLPGLILATLNMLILIKYHGVVKTRRQMRQGQPNADLQVLFFITNIPSAVLSIIYDQELESFHSFQVFRAVANLLEMSNFALNFCMYFLCSKEFRKMLYKAMPQCGFSKFFILSSTSNSQSSNPQTCPVVLSGSLNNHHPS</sequence>
<evidence type="ECO:0000256" key="2">
    <source>
        <dbReference type="ARBA" id="ARBA00010663"/>
    </source>
</evidence>
<protein>
    <recommendedName>
        <fullName evidence="8">G-protein coupled receptors family 1 profile domain-containing protein</fullName>
    </recommendedName>
</protein>
<name>A0ABR0A4C6_9CRUS</name>
<dbReference type="PROSITE" id="PS00237">
    <property type="entry name" value="G_PROTEIN_RECEP_F1_1"/>
    <property type="match status" value="1"/>
</dbReference>
<keyword evidence="5 7" id="KW-0472">Membrane</keyword>
<evidence type="ECO:0000256" key="4">
    <source>
        <dbReference type="ARBA" id="ARBA00022989"/>
    </source>
</evidence>
<evidence type="ECO:0000256" key="7">
    <source>
        <dbReference type="SAM" id="Phobius"/>
    </source>
</evidence>
<keyword evidence="3 6" id="KW-0812">Transmembrane</keyword>
<keyword evidence="10" id="KW-1185">Reference proteome</keyword>
<dbReference type="InterPro" id="IPR000276">
    <property type="entry name" value="GPCR_Rhodpsn"/>
</dbReference>
<evidence type="ECO:0000256" key="3">
    <source>
        <dbReference type="ARBA" id="ARBA00022692"/>
    </source>
</evidence>
<feature type="transmembrane region" description="Helical" evidence="7">
    <location>
        <begin position="347"/>
        <end position="365"/>
    </location>
</feature>
<organism evidence="9 10">
    <name type="scientific">Daphnia magna</name>
    <dbReference type="NCBI Taxonomy" id="35525"/>
    <lineage>
        <taxon>Eukaryota</taxon>
        <taxon>Metazoa</taxon>
        <taxon>Ecdysozoa</taxon>
        <taxon>Arthropoda</taxon>
        <taxon>Crustacea</taxon>
        <taxon>Branchiopoda</taxon>
        <taxon>Diplostraca</taxon>
        <taxon>Cladocera</taxon>
        <taxon>Anomopoda</taxon>
        <taxon>Daphniidae</taxon>
        <taxon>Daphnia</taxon>
    </lineage>
</organism>
<feature type="transmembrane region" description="Helical" evidence="7">
    <location>
        <begin position="308"/>
        <end position="326"/>
    </location>
</feature>
<dbReference type="Proteomes" id="UP001234178">
    <property type="component" value="Unassembled WGS sequence"/>
</dbReference>
<keyword evidence="4 7" id="KW-1133">Transmembrane helix</keyword>
<feature type="transmembrane region" description="Helical" evidence="7">
    <location>
        <begin position="124"/>
        <end position="148"/>
    </location>
</feature>
<feature type="transmembrane region" description="Helical" evidence="7">
    <location>
        <begin position="160"/>
        <end position="183"/>
    </location>
</feature>
<dbReference type="SUPFAM" id="SSF81321">
    <property type="entry name" value="Family A G protein-coupled receptor-like"/>
    <property type="match status" value="1"/>
</dbReference>
<proteinExistence type="inferred from homology"/>
<dbReference type="PRINTS" id="PR00237">
    <property type="entry name" value="GPCRRHODOPSN"/>
</dbReference>
<evidence type="ECO:0000313" key="9">
    <source>
        <dbReference type="EMBL" id="KAK4019995.1"/>
    </source>
</evidence>
<dbReference type="PROSITE" id="PS50262">
    <property type="entry name" value="G_PROTEIN_RECEP_F1_2"/>
    <property type="match status" value="1"/>
</dbReference>
<evidence type="ECO:0000256" key="5">
    <source>
        <dbReference type="ARBA" id="ARBA00023136"/>
    </source>
</evidence>
<dbReference type="Pfam" id="PF00001">
    <property type="entry name" value="7tm_1"/>
    <property type="match status" value="1"/>
</dbReference>
<gene>
    <name evidence="9" type="ORF">OUZ56_001992</name>
</gene>
<dbReference type="PANTHER" id="PTHR47760">
    <property type="entry name" value="G-PROTEIN COUPLED RECEPTOR B0563.6-LIKE PROTEIN-RELATED"/>
    <property type="match status" value="1"/>
</dbReference>
<dbReference type="PANTHER" id="PTHR47760:SF1">
    <property type="entry name" value="G-PROTEIN COUPLED RECEPTORS FAMILY 1 PROFILE DOMAIN-CONTAINING PROTEIN"/>
    <property type="match status" value="1"/>
</dbReference>
<comment type="subcellular location">
    <subcellularLocation>
        <location evidence="1">Membrane</location>
    </subcellularLocation>
</comment>
<dbReference type="CDD" id="cd14978">
    <property type="entry name" value="7tmA_FMRFamide_R-like"/>
    <property type="match status" value="1"/>
</dbReference>
<keyword evidence="6" id="KW-0807">Transducer</keyword>
<evidence type="ECO:0000256" key="6">
    <source>
        <dbReference type="RuleBase" id="RU000688"/>
    </source>
</evidence>
<evidence type="ECO:0000259" key="8">
    <source>
        <dbReference type="PROSITE" id="PS50262"/>
    </source>
</evidence>
<keyword evidence="6" id="KW-0675">Receptor</keyword>
<dbReference type="Gene3D" id="1.20.1070.10">
    <property type="entry name" value="Rhodopsin 7-helix transmembrane proteins"/>
    <property type="match status" value="1"/>
</dbReference>
<evidence type="ECO:0000313" key="10">
    <source>
        <dbReference type="Proteomes" id="UP001234178"/>
    </source>
</evidence>
<dbReference type="InterPro" id="IPR053093">
    <property type="entry name" value="GPCR-like"/>
</dbReference>
<dbReference type="EMBL" id="JAOYFB010000036">
    <property type="protein sequence ID" value="KAK4019995.1"/>
    <property type="molecule type" value="Genomic_DNA"/>
</dbReference>